<evidence type="ECO:0000313" key="2">
    <source>
        <dbReference type="EMBL" id="MBK1790392.1"/>
    </source>
</evidence>
<protein>
    <submittedName>
        <fullName evidence="2">Uncharacterized protein</fullName>
    </submittedName>
</protein>
<keyword evidence="1" id="KW-0472">Membrane</keyword>
<reference evidence="2" key="1">
    <citation type="submission" date="2021-01" db="EMBL/GenBank/DDBJ databases">
        <title>Modified the classification status of verrucomicrobia.</title>
        <authorList>
            <person name="Feng X."/>
        </authorList>
    </citation>
    <scope>NUCLEOTIDE SEQUENCE</scope>
    <source>
        <strain evidence="2">_KCTC 22039</strain>
    </source>
</reference>
<evidence type="ECO:0000256" key="1">
    <source>
        <dbReference type="SAM" id="Phobius"/>
    </source>
</evidence>
<dbReference type="Proteomes" id="UP000624703">
    <property type="component" value="Unassembled WGS sequence"/>
</dbReference>
<keyword evidence="1" id="KW-0812">Transmembrane</keyword>
<dbReference type="EMBL" id="JAENIM010000021">
    <property type="protein sequence ID" value="MBK1790392.1"/>
    <property type="molecule type" value="Genomic_DNA"/>
</dbReference>
<dbReference type="AlphaFoldDB" id="A0A8J7MC45"/>
<organism evidence="2 3">
    <name type="scientific">Persicirhabdus sediminis</name>
    <dbReference type="NCBI Taxonomy" id="454144"/>
    <lineage>
        <taxon>Bacteria</taxon>
        <taxon>Pseudomonadati</taxon>
        <taxon>Verrucomicrobiota</taxon>
        <taxon>Verrucomicrobiia</taxon>
        <taxon>Verrucomicrobiales</taxon>
        <taxon>Verrucomicrobiaceae</taxon>
        <taxon>Persicirhabdus</taxon>
    </lineage>
</organism>
<gene>
    <name evidence="2" type="ORF">JIN82_04385</name>
</gene>
<keyword evidence="3" id="KW-1185">Reference proteome</keyword>
<name>A0A8J7MC45_9BACT</name>
<proteinExistence type="predicted"/>
<evidence type="ECO:0000313" key="3">
    <source>
        <dbReference type="Proteomes" id="UP000624703"/>
    </source>
</evidence>
<comment type="caution">
    <text evidence="2">The sequence shown here is derived from an EMBL/GenBank/DDBJ whole genome shotgun (WGS) entry which is preliminary data.</text>
</comment>
<feature type="transmembrane region" description="Helical" evidence="1">
    <location>
        <begin position="39"/>
        <end position="59"/>
    </location>
</feature>
<keyword evidence="1" id="KW-1133">Transmembrane helix</keyword>
<sequence>MSLKGFHILFVTLATLFCAFITTWAFTLEPTGDDSMIKIIGRACGLGMIILPVYGVLFYSKIKKLSAQL</sequence>
<accession>A0A8J7MC45</accession>
<feature type="transmembrane region" description="Helical" evidence="1">
    <location>
        <begin position="7"/>
        <end position="27"/>
    </location>
</feature>
<dbReference type="RefSeq" id="WP_200310424.1">
    <property type="nucleotide sequence ID" value="NZ_JAENIM010000021.1"/>
</dbReference>